<dbReference type="PROSITE" id="PS51352">
    <property type="entry name" value="THIOREDOXIN_2"/>
    <property type="match status" value="1"/>
</dbReference>
<dbReference type="Pfam" id="PF13905">
    <property type="entry name" value="Thioredoxin_8"/>
    <property type="match status" value="1"/>
</dbReference>
<dbReference type="PANTHER" id="PTHR46388">
    <property type="entry name" value="NHL REPEAT-CONTAINING PROTEIN 2"/>
    <property type="match status" value="1"/>
</dbReference>
<organism evidence="3">
    <name type="scientific">uncultured Rubrobacteraceae bacterium</name>
    <dbReference type="NCBI Taxonomy" id="349277"/>
    <lineage>
        <taxon>Bacteria</taxon>
        <taxon>Bacillati</taxon>
        <taxon>Actinomycetota</taxon>
        <taxon>Rubrobacteria</taxon>
        <taxon>Rubrobacterales</taxon>
        <taxon>Rubrobacteraceae</taxon>
        <taxon>environmental samples</taxon>
    </lineage>
</organism>
<evidence type="ECO:0000313" key="3">
    <source>
        <dbReference type="EMBL" id="CAA9429851.1"/>
    </source>
</evidence>
<evidence type="ECO:0000256" key="1">
    <source>
        <dbReference type="ARBA" id="ARBA00022737"/>
    </source>
</evidence>
<accession>A0A6J4PZA1</accession>
<dbReference type="PANTHER" id="PTHR46388:SF2">
    <property type="entry name" value="NHL REPEAT-CONTAINING PROTEIN 2"/>
    <property type="match status" value="1"/>
</dbReference>
<dbReference type="SUPFAM" id="SSF101898">
    <property type="entry name" value="NHL repeat"/>
    <property type="match status" value="1"/>
</dbReference>
<proteinExistence type="predicted"/>
<dbReference type="SUPFAM" id="SSF52833">
    <property type="entry name" value="Thioredoxin-like"/>
    <property type="match status" value="1"/>
</dbReference>
<protein>
    <recommendedName>
        <fullName evidence="2">Thioredoxin domain-containing protein</fullName>
    </recommendedName>
</protein>
<dbReference type="InterPro" id="IPR011042">
    <property type="entry name" value="6-blade_b-propeller_TolB-like"/>
</dbReference>
<feature type="domain" description="Thioredoxin" evidence="2">
    <location>
        <begin position="5"/>
        <end position="150"/>
    </location>
</feature>
<keyword evidence="1" id="KW-0677">Repeat</keyword>
<gene>
    <name evidence="3" type="ORF">AVDCRST_MAG80-493</name>
</gene>
<dbReference type="Gene3D" id="2.120.10.30">
    <property type="entry name" value="TolB, C-terminal domain"/>
    <property type="match status" value="2"/>
</dbReference>
<evidence type="ECO:0000259" key="2">
    <source>
        <dbReference type="PROSITE" id="PS51352"/>
    </source>
</evidence>
<dbReference type="InterPro" id="IPR001258">
    <property type="entry name" value="NHL_repeat"/>
</dbReference>
<dbReference type="AlphaFoldDB" id="A0A6J4PZA1"/>
<reference evidence="3" key="1">
    <citation type="submission" date="2020-02" db="EMBL/GenBank/DDBJ databases">
        <authorList>
            <person name="Meier V. D."/>
        </authorList>
    </citation>
    <scope>NUCLEOTIDE SEQUENCE</scope>
    <source>
        <strain evidence="3">AVDCRST_MAG80</strain>
    </source>
</reference>
<dbReference type="Gene3D" id="3.40.30.10">
    <property type="entry name" value="Glutaredoxin"/>
    <property type="match status" value="1"/>
</dbReference>
<dbReference type="Pfam" id="PF01436">
    <property type="entry name" value="NHL"/>
    <property type="match status" value="2"/>
</dbReference>
<name>A0A6J4PZA1_9ACTN</name>
<dbReference type="InterPro" id="IPR012336">
    <property type="entry name" value="Thioredoxin-like_fold"/>
</dbReference>
<dbReference type="EMBL" id="CADCVC010000045">
    <property type="protein sequence ID" value="CAA9429851.1"/>
    <property type="molecule type" value="Genomic_DNA"/>
</dbReference>
<sequence>MGYARRGRVRAPELIGRGGWINAKHDLSLKALKGKVVLLDFWTFCCINCLHVLAELRPLEERFGDDLVVIGVHSPKFEYERDHEALVRAVARYDIGHPVLDDPDRATWDQYGVRAWPTLVLVDPAGYAVAAVSGEGNAAALEKTIATMIEEHRAAGTLNETPVETLPTAVDSGPLRFPGKVATGPDGLLAVADSGHNRVVVAHTNEAGHEAEVLAVAGTGARGARDGGFAQAEFVDPQGLLFLDTQTLLVADTGNHLVRRLDLPSETVETIAGTGAQARWGATGGRAKGTALNSPWALELWDGMVAIAMAGPHQLWALDLEKEDIGVLAGSGMENLADGPAKVAAMAQPSGLSSDDGRLWVVDSETSSLRYLDRSGRLSTVVGSGLFDFGHKDGPAADALLQHPLGVVVTPEGPVVCDTYNSALRRYDPQSNELITLAREDLSEPSGAAVLGGELLVADTNNHRIVRVGLDGEVKPFEIRGLLPPAPVPVKGLVAVEIGPVELAGEVELSATLPVPEGRKLDPSLGPPVQLSVSSDELLSDGGLLLTGDELPARTLLSLDAAEGHLDVLLRVGTCEEGPGAVCNLNERRWRVGVRRDDEGSPRLNLGLGG</sequence>
<dbReference type="InterPro" id="IPR013766">
    <property type="entry name" value="Thioredoxin_domain"/>
</dbReference>
<dbReference type="InterPro" id="IPR036249">
    <property type="entry name" value="Thioredoxin-like_sf"/>
</dbReference>